<dbReference type="STRING" id="225359.A0A2S4Q128"/>
<keyword evidence="2" id="KW-0809">Transit peptide</keyword>
<comment type="caution">
    <text evidence="8">The sequence shown here is derived from an EMBL/GenBank/DDBJ whole genome shotgun (WGS) entry which is preliminary data.</text>
</comment>
<evidence type="ECO:0000313" key="8">
    <source>
        <dbReference type="EMBL" id="POS87971.1"/>
    </source>
</evidence>
<dbReference type="GO" id="GO:0004523">
    <property type="term" value="F:RNA-DNA hybrid ribonuclease activity"/>
    <property type="evidence" value="ECO:0007669"/>
    <property type="project" value="InterPro"/>
</dbReference>
<evidence type="ECO:0000256" key="5">
    <source>
        <dbReference type="ARBA" id="ARBA00093637"/>
    </source>
</evidence>
<dbReference type="PROSITE" id="PS50879">
    <property type="entry name" value="RNASE_H_1"/>
    <property type="match status" value="1"/>
</dbReference>
<sequence>MPGHSKIGGNERADKAARSALQALSPRQTQPQYITLVYLRRLMYQNRQDLKPPELALPRHFLQKLIAARTSHGDFAVSHRHLKHIDANLDCVCGHETSPTHFIRCRQHATQVRKLSKSVSIGITSFPGCHGWPSGVAISGPDSTRYLQGAITNNINSNSANGFYSVFLNAQGRILYDVFIYPFKEVEGKYRGEQGWFVEVDANEIESLIKRIKRYRLDSKFEIRTVPQTERSVWSVWSDIPNEPQITKLLAQSMNKVYPESVIGCADNRAPGMGYRFLHPGNKKLELDFEQCHENHYRVRRYLKGIPEGQTELIKEQALPQESNVDVMGGIDYRKGCYIGQELTIRTHHRGVIRKRILPLQIYDVDEKEPMNLTFSCEKDFGIENIPPNTSINRWKGTGRSTGKWLVGMGNVGLGLCRLANMSEIEVGGEVKSYKIGDEFKIEWESNVGMKTIKVKAFTPSWPILSKPFP</sequence>
<feature type="region of interest" description="Disordered" evidence="6">
    <location>
        <begin position="1"/>
        <end position="24"/>
    </location>
</feature>
<evidence type="ECO:0000256" key="2">
    <source>
        <dbReference type="ARBA" id="ARBA00022946"/>
    </source>
</evidence>
<evidence type="ECO:0000313" key="9">
    <source>
        <dbReference type="Proteomes" id="UP000237438"/>
    </source>
</evidence>
<dbReference type="Pfam" id="PF25455">
    <property type="entry name" value="Beta-barrel_CAF17_C"/>
    <property type="match status" value="1"/>
</dbReference>
<dbReference type="InterPro" id="IPR057460">
    <property type="entry name" value="CAF17_C"/>
</dbReference>
<dbReference type="InterPro" id="IPR027266">
    <property type="entry name" value="TrmE/GcvT-like"/>
</dbReference>
<dbReference type="InterPro" id="IPR017703">
    <property type="entry name" value="YgfZ/GCV_T_CS"/>
</dbReference>
<dbReference type="GO" id="GO:0005759">
    <property type="term" value="C:mitochondrial matrix"/>
    <property type="evidence" value="ECO:0007669"/>
    <property type="project" value="UniProtKB-SubCell"/>
</dbReference>
<dbReference type="Proteomes" id="UP000237438">
    <property type="component" value="Unassembled WGS sequence"/>
</dbReference>
<dbReference type="GO" id="GO:0016226">
    <property type="term" value="P:iron-sulfur cluster assembly"/>
    <property type="evidence" value="ECO:0007669"/>
    <property type="project" value="TreeGrafter"/>
</dbReference>
<evidence type="ECO:0000256" key="3">
    <source>
        <dbReference type="ARBA" id="ARBA00023128"/>
    </source>
</evidence>
<evidence type="ECO:0000256" key="6">
    <source>
        <dbReference type="SAM" id="MobiDB-lite"/>
    </source>
</evidence>
<dbReference type="InterPro" id="IPR002156">
    <property type="entry name" value="RNaseH_domain"/>
</dbReference>
<dbReference type="GO" id="GO:0003676">
    <property type="term" value="F:nucleic acid binding"/>
    <property type="evidence" value="ECO:0007669"/>
    <property type="project" value="InterPro"/>
</dbReference>
<dbReference type="AlphaFoldDB" id="A0A2S4Q128"/>
<protein>
    <recommendedName>
        <fullName evidence="5">Iron-sulfur cluster assembly factor IBA57 homolog, mitochondrial</fullName>
    </recommendedName>
</protein>
<proteinExistence type="inferred from homology"/>
<dbReference type="EMBL" id="PEDP01000047">
    <property type="protein sequence ID" value="POS87971.1"/>
    <property type="molecule type" value="Genomic_DNA"/>
</dbReference>
<dbReference type="Gene3D" id="3.30.1360.120">
    <property type="entry name" value="Probable tRNA modification gtpase trme, domain 1"/>
    <property type="match status" value="1"/>
</dbReference>
<name>A0A2S4Q128_9PEZI</name>
<dbReference type="PANTHER" id="PTHR22602:SF0">
    <property type="entry name" value="TRANSFERASE CAF17, MITOCHONDRIAL-RELATED"/>
    <property type="match status" value="1"/>
</dbReference>
<evidence type="ECO:0000256" key="4">
    <source>
        <dbReference type="ARBA" id="ARBA00093447"/>
    </source>
</evidence>
<dbReference type="PANTHER" id="PTHR22602">
    <property type="entry name" value="TRANSFERASE CAF17, MITOCHONDRIAL-RELATED"/>
    <property type="match status" value="1"/>
</dbReference>
<evidence type="ECO:0000259" key="7">
    <source>
        <dbReference type="PROSITE" id="PS50879"/>
    </source>
</evidence>
<reference evidence="8 9" key="1">
    <citation type="submission" date="2017-10" db="EMBL/GenBank/DDBJ databases">
        <title>Development of genomic resources for the powdery mildew, Erysiphe pulchra.</title>
        <authorList>
            <person name="Wadl P.A."/>
            <person name="Mack B.M."/>
            <person name="Moore G."/>
            <person name="Beltz S.B."/>
        </authorList>
    </citation>
    <scope>NUCLEOTIDE SEQUENCE [LARGE SCALE GENOMIC DNA]</scope>
    <source>
        <strain evidence="8">Cflorida</strain>
    </source>
</reference>
<dbReference type="OrthoDB" id="191995at2759"/>
<gene>
    <name evidence="8" type="ORF">EPUL_001013</name>
</gene>
<dbReference type="SUPFAM" id="SSF103025">
    <property type="entry name" value="Folate-binding domain"/>
    <property type="match status" value="1"/>
</dbReference>
<evidence type="ECO:0000256" key="1">
    <source>
        <dbReference type="ARBA" id="ARBA00004305"/>
    </source>
</evidence>
<feature type="domain" description="RNase H type-1" evidence="7">
    <location>
        <begin position="1"/>
        <end position="22"/>
    </location>
</feature>
<organism evidence="8 9">
    <name type="scientific">Erysiphe pulchra</name>
    <dbReference type="NCBI Taxonomy" id="225359"/>
    <lineage>
        <taxon>Eukaryota</taxon>
        <taxon>Fungi</taxon>
        <taxon>Dikarya</taxon>
        <taxon>Ascomycota</taxon>
        <taxon>Pezizomycotina</taxon>
        <taxon>Leotiomycetes</taxon>
        <taxon>Erysiphales</taxon>
        <taxon>Erysiphaceae</taxon>
        <taxon>Erysiphe</taxon>
    </lineage>
</organism>
<comment type="similarity">
    <text evidence="4">Belongs to the GcvT family. CAF17/IBA57 subfamily.</text>
</comment>
<keyword evidence="3" id="KW-0496">Mitochondrion</keyword>
<dbReference type="InterPro" id="IPR045179">
    <property type="entry name" value="YgfZ/GcvT"/>
</dbReference>
<accession>A0A2S4Q128</accession>
<dbReference type="NCBIfam" id="TIGR03317">
    <property type="entry name" value="ygfZ_signature"/>
    <property type="match status" value="1"/>
</dbReference>
<keyword evidence="9" id="KW-1185">Reference proteome</keyword>
<comment type="subcellular location">
    <subcellularLocation>
        <location evidence="1">Mitochondrion matrix</location>
    </subcellularLocation>
</comment>